<protein>
    <recommendedName>
        <fullName evidence="1">MEDS domain-containing protein</fullName>
    </recommendedName>
</protein>
<evidence type="ECO:0000259" key="1">
    <source>
        <dbReference type="Pfam" id="PF14417"/>
    </source>
</evidence>
<evidence type="ECO:0000313" key="2">
    <source>
        <dbReference type="EMBL" id="OWQ92345.1"/>
    </source>
</evidence>
<feature type="domain" description="MEDS" evidence="1">
    <location>
        <begin position="26"/>
        <end position="199"/>
    </location>
</feature>
<accession>A0A246JIE4</accession>
<dbReference type="Pfam" id="PF14417">
    <property type="entry name" value="MEDS"/>
    <property type="match status" value="1"/>
</dbReference>
<name>A0A246JIE4_9BURK</name>
<gene>
    <name evidence="2" type="ORF">CDN99_08000</name>
</gene>
<reference evidence="2 3" key="1">
    <citation type="journal article" date="2008" name="Int. J. Syst. Evol. Microbiol.">
        <title>Description of Roseateles aquatilis sp. nov. and Roseateles terrae sp. nov., in the class Betaproteobacteria, and emended description of the genus Roseateles.</title>
        <authorList>
            <person name="Gomila M."/>
            <person name="Bowien B."/>
            <person name="Falsen E."/>
            <person name="Moore E.R."/>
            <person name="Lalucat J."/>
        </authorList>
    </citation>
    <scope>NUCLEOTIDE SEQUENCE [LARGE SCALE GENOMIC DNA]</scope>
    <source>
        <strain evidence="2 3">CCUG 48205</strain>
    </source>
</reference>
<comment type="caution">
    <text evidence="2">The sequence shown here is derived from an EMBL/GenBank/DDBJ whole genome shotgun (WGS) entry which is preliminary data.</text>
</comment>
<organism evidence="2 3">
    <name type="scientific">Roseateles aquatilis</name>
    <dbReference type="NCBI Taxonomy" id="431061"/>
    <lineage>
        <taxon>Bacteria</taxon>
        <taxon>Pseudomonadati</taxon>
        <taxon>Pseudomonadota</taxon>
        <taxon>Betaproteobacteria</taxon>
        <taxon>Burkholderiales</taxon>
        <taxon>Sphaerotilaceae</taxon>
        <taxon>Roseateles</taxon>
    </lineage>
</organism>
<dbReference type="Proteomes" id="UP000197468">
    <property type="component" value="Unassembled WGS sequence"/>
</dbReference>
<dbReference type="AlphaFoldDB" id="A0A246JIE4"/>
<proteinExistence type="predicted"/>
<dbReference type="InterPro" id="IPR025847">
    <property type="entry name" value="MEDS_domain"/>
</dbReference>
<sequence length="246" mass="26578">MGDAGSGRPSTGPRLEAAGTRLRHFHVCAFFNTREEEYQVLGPFYRDALRRGGPHLHFLEPGDIASGAADEHRDLLRAIGIDGAACEHCGQLSLQAWPAPVEASAGGRRRLDVDALLQVLESATAAGVDEAVEASGDGGLRVMGRMGWAIRGDLDRLDLLEYEARANEVLDRNRQAAICVYDLASLDGATMMDLLRTHPLTLIGGVLRENPFFTPPAEMLRELSARRVSGRRRGPPALAMLSRAGS</sequence>
<evidence type="ECO:0000313" key="3">
    <source>
        <dbReference type="Proteomes" id="UP000197468"/>
    </source>
</evidence>
<keyword evidence="3" id="KW-1185">Reference proteome</keyword>
<dbReference type="OrthoDB" id="116243at2"/>
<dbReference type="EMBL" id="NIOF01000002">
    <property type="protein sequence ID" value="OWQ92345.1"/>
    <property type="molecule type" value="Genomic_DNA"/>
</dbReference>